<keyword evidence="1" id="KW-0732">Signal</keyword>
<dbReference type="Proteomes" id="UP000217289">
    <property type="component" value="Chromosome"/>
</dbReference>
<gene>
    <name evidence="2" type="ORF">MEBOL_003313</name>
</gene>
<reference evidence="2 3" key="1">
    <citation type="submission" date="2017-06" db="EMBL/GenBank/DDBJ databases">
        <authorList>
            <person name="Kim H.J."/>
            <person name="Triplett B.A."/>
        </authorList>
    </citation>
    <scope>NUCLEOTIDE SEQUENCE [LARGE SCALE GENOMIC DNA]</scope>
    <source>
        <strain evidence="2 3">DSM 14713</strain>
    </source>
</reference>
<dbReference type="RefSeq" id="WP_157775058.1">
    <property type="nucleotide sequence ID" value="NZ_CP022163.1"/>
</dbReference>
<evidence type="ECO:0008006" key="4">
    <source>
        <dbReference type="Google" id="ProtNLM"/>
    </source>
</evidence>
<sequence>MMRRALMKVSGLLPLAVLAACGNATGGGTPAEALGQGTRAVLYAPPWPASGNILDSTTYLGPLSLGGSVRTYFTHNPQYYAFKVTAPGALTARFEVTHEGSSMYLDTGLMVYGPRDASGSYGASPRAQNDNAGYGELSRIDSVSLPAGDYLVVVSAGVGADNQFRLQSSCLSGACPAAPVATLDTAGIVPSLSEQDVTAQLETTLAAGNAARTWTEGSLRRFDFTWPYATPLTLAQADRAVMAQREYSAYAADDSVASNYSQARAYLYPEFEPLHPQILAAYGNGSETVQVATRYHSHLVAAGSHGWFRLFIILFPQSKKIIVFEQTGYEV</sequence>
<feature type="signal peptide" evidence="1">
    <location>
        <begin position="1"/>
        <end position="19"/>
    </location>
</feature>
<evidence type="ECO:0000313" key="3">
    <source>
        <dbReference type="Proteomes" id="UP000217289"/>
    </source>
</evidence>
<dbReference type="EMBL" id="CP022163">
    <property type="protein sequence ID" value="ATB29858.1"/>
    <property type="molecule type" value="Genomic_DNA"/>
</dbReference>
<name>A0A250IF35_9BACT</name>
<dbReference type="OrthoDB" id="5380712at2"/>
<protein>
    <recommendedName>
        <fullName evidence="4">Lipoprotein</fullName>
    </recommendedName>
</protein>
<dbReference type="KEGG" id="mbd:MEBOL_003313"/>
<proteinExistence type="predicted"/>
<accession>A0A250IF35</accession>
<evidence type="ECO:0000313" key="2">
    <source>
        <dbReference type="EMBL" id="ATB29858.1"/>
    </source>
</evidence>
<feature type="chain" id="PRO_5012400011" description="Lipoprotein" evidence="1">
    <location>
        <begin position="20"/>
        <end position="331"/>
    </location>
</feature>
<dbReference type="PROSITE" id="PS51257">
    <property type="entry name" value="PROKAR_LIPOPROTEIN"/>
    <property type="match status" value="1"/>
</dbReference>
<dbReference type="AlphaFoldDB" id="A0A250IF35"/>
<organism evidence="2 3">
    <name type="scientific">Melittangium boletus DSM 14713</name>
    <dbReference type="NCBI Taxonomy" id="1294270"/>
    <lineage>
        <taxon>Bacteria</taxon>
        <taxon>Pseudomonadati</taxon>
        <taxon>Myxococcota</taxon>
        <taxon>Myxococcia</taxon>
        <taxon>Myxococcales</taxon>
        <taxon>Cystobacterineae</taxon>
        <taxon>Archangiaceae</taxon>
        <taxon>Melittangium</taxon>
    </lineage>
</organism>
<dbReference type="Gene3D" id="2.60.120.380">
    <property type="match status" value="1"/>
</dbReference>
<keyword evidence="3" id="KW-1185">Reference proteome</keyword>
<evidence type="ECO:0000256" key="1">
    <source>
        <dbReference type="SAM" id="SignalP"/>
    </source>
</evidence>